<reference evidence="5" key="1">
    <citation type="submission" date="2018-12" db="EMBL/GenBank/DDBJ databases">
        <title>Tengunoibacter tsumagoiensis gen. nov., sp. nov., Dictyobacter kobayashii sp. nov., D. alpinus sp. nov., and D. joshuensis sp. nov. and description of Dictyobacteraceae fam. nov. within the order Ktedonobacterales isolated from Tengu-no-mugimeshi.</title>
        <authorList>
            <person name="Wang C.M."/>
            <person name="Zheng Y."/>
            <person name="Sakai Y."/>
            <person name="Toyoda A."/>
            <person name="Minakuchi Y."/>
            <person name="Abe K."/>
            <person name="Yokota A."/>
            <person name="Yabe S."/>
        </authorList>
    </citation>
    <scope>NUCLEOTIDE SEQUENCE [LARGE SCALE GENOMIC DNA]</scope>
    <source>
        <strain evidence="5">Uno16</strain>
    </source>
</reference>
<protein>
    <submittedName>
        <fullName evidence="4">DNA mismatch repair protein MutT</fullName>
    </submittedName>
</protein>
<dbReference type="Proteomes" id="UP000287171">
    <property type="component" value="Unassembled WGS sequence"/>
</dbReference>
<organism evidence="4 5">
    <name type="scientific">Dictyobacter alpinus</name>
    <dbReference type="NCBI Taxonomy" id="2014873"/>
    <lineage>
        <taxon>Bacteria</taxon>
        <taxon>Bacillati</taxon>
        <taxon>Chloroflexota</taxon>
        <taxon>Ktedonobacteria</taxon>
        <taxon>Ktedonobacterales</taxon>
        <taxon>Dictyobacteraceae</taxon>
        <taxon>Dictyobacter</taxon>
    </lineage>
</organism>
<keyword evidence="2" id="KW-0378">Hydrolase</keyword>
<accession>A0A402B4K3</accession>
<dbReference type="PANTHER" id="PTHR43046">
    <property type="entry name" value="GDP-MANNOSE MANNOSYL HYDROLASE"/>
    <property type="match status" value="1"/>
</dbReference>
<evidence type="ECO:0000313" key="4">
    <source>
        <dbReference type="EMBL" id="GCE26247.1"/>
    </source>
</evidence>
<comment type="caution">
    <text evidence="4">The sequence shown here is derived from an EMBL/GenBank/DDBJ whole genome shotgun (WGS) entry which is preliminary data.</text>
</comment>
<evidence type="ECO:0000259" key="3">
    <source>
        <dbReference type="PROSITE" id="PS51462"/>
    </source>
</evidence>
<dbReference type="CDD" id="cd04688">
    <property type="entry name" value="NUDIX_Hydrolase"/>
    <property type="match status" value="1"/>
</dbReference>
<dbReference type="PANTHER" id="PTHR43046:SF14">
    <property type="entry name" value="MUTT_NUDIX FAMILY PROTEIN"/>
    <property type="match status" value="1"/>
</dbReference>
<dbReference type="InterPro" id="IPR015797">
    <property type="entry name" value="NUDIX_hydrolase-like_dom_sf"/>
</dbReference>
<keyword evidence="5" id="KW-1185">Reference proteome</keyword>
<dbReference type="InterPro" id="IPR020084">
    <property type="entry name" value="NUDIX_hydrolase_CS"/>
</dbReference>
<sequence>MTMADQDRTMIKFKTAHYKFTYRVGGIAIHEGRVLCQKSTLDPADNFWFLPGGRAELGESSQETLRREVQEELGEEGEVGRLLYIVENFFTDTTAHHEIGLYFELNFPENSYLYQHTGPFELPEEQENHPMIFEWLPIADLPDRLDIRPPFFRHALATLPAHTEHVILRR</sequence>
<feature type="domain" description="Nudix hydrolase" evidence="3">
    <location>
        <begin position="19"/>
        <end position="158"/>
    </location>
</feature>
<evidence type="ECO:0000256" key="2">
    <source>
        <dbReference type="ARBA" id="ARBA00022801"/>
    </source>
</evidence>
<dbReference type="SUPFAM" id="SSF55811">
    <property type="entry name" value="Nudix"/>
    <property type="match status" value="1"/>
</dbReference>
<comment type="cofactor">
    <cofactor evidence="1">
        <name>Mg(2+)</name>
        <dbReference type="ChEBI" id="CHEBI:18420"/>
    </cofactor>
</comment>
<dbReference type="Pfam" id="PF00293">
    <property type="entry name" value="NUDIX"/>
    <property type="match status" value="1"/>
</dbReference>
<dbReference type="EMBL" id="BIFT01000001">
    <property type="protein sequence ID" value="GCE26247.1"/>
    <property type="molecule type" value="Genomic_DNA"/>
</dbReference>
<dbReference type="InterPro" id="IPR000086">
    <property type="entry name" value="NUDIX_hydrolase_dom"/>
</dbReference>
<dbReference type="AlphaFoldDB" id="A0A402B4K3"/>
<dbReference type="PROSITE" id="PS00893">
    <property type="entry name" value="NUDIX_BOX"/>
    <property type="match status" value="1"/>
</dbReference>
<proteinExistence type="predicted"/>
<dbReference type="PROSITE" id="PS51462">
    <property type="entry name" value="NUDIX"/>
    <property type="match status" value="1"/>
</dbReference>
<gene>
    <name evidence="4" type="ORF">KDA_17310</name>
</gene>
<evidence type="ECO:0000256" key="1">
    <source>
        <dbReference type="ARBA" id="ARBA00001946"/>
    </source>
</evidence>
<evidence type="ECO:0000313" key="5">
    <source>
        <dbReference type="Proteomes" id="UP000287171"/>
    </source>
</evidence>
<dbReference type="Gene3D" id="3.90.79.10">
    <property type="entry name" value="Nucleoside Triphosphate Pyrophosphohydrolase"/>
    <property type="match status" value="1"/>
</dbReference>
<name>A0A402B4K3_9CHLR</name>
<dbReference type="GO" id="GO:0016787">
    <property type="term" value="F:hydrolase activity"/>
    <property type="evidence" value="ECO:0007669"/>
    <property type="project" value="UniProtKB-KW"/>
</dbReference>